<dbReference type="InterPro" id="IPR000184">
    <property type="entry name" value="Bac_surfAg_D15"/>
</dbReference>
<evidence type="ECO:0000313" key="6">
    <source>
        <dbReference type="EMBL" id="TEW65800.1"/>
    </source>
</evidence>
<feature type="signal peptide" evidence="3">
    <location>
        <begin position="1"/>
        <end position="19"/>
    </location>
</feature>
<sequence>MYKRFIAIIFCFVSSQLLAQNASTIIPGNNTVLDTAKQVDLIDLARDLFSIKDKKERVQKDKRVYFSFLPIGASVPGGSGRALITSTTAGMYLGPRATTNISSANFTPYLNFNGRFGLPLRTSIWLPNNEWTIQGDTRFLVYPQYTWGLGSANGYLDRVMVDYKYIRFYQSVLKRIKPYVFAGIGYNLDYRVGIRSDDPAIDLPTFTNYERGTSGNSFSSGLSLNLLYDTRNNSINPLPGAYANIIYRFNPKVLGSQNTWQSVYIDVRKYVSLNPAKPNQQNTLAFWSYFWKALSRSTPYLDLPSTGWDPGNRSARGIDQNRYRGRTLFYLESEYRRDITANGLLGFVLFTNVNTVSGSGTLFKSWHPAAGSGLRIKFNKATNTNIGIDYGFSQGYRTIMLNLGEAF</sequence>
<dbReference type="GO" id="GO:0019867">
    <property type="term" value="C:outer membrane"/>
    <property type="evidence" value="ECO:0007669"/>
    <property type="project" value="InterPro"/>
</dbReference>
<feature type="chain" id="PRO_5044616399" description="Bacterial surface antigen (D15) domain-containing protein" evidence="3">
    <location>
        <begin position="20"/>
        <end position="407"/>
    </location>
</feature>
<protein>
    <recommendedName>
        <fullName evidence="4">Bacterial surface antigen (D15) domain-containing protein</fullName>
    </recommendedName>
</protein>
<accession>A0A4Y8ABD2</accession>
<evidence type="ECO:0000256" key="1">
    <source>
        <dbReference type="ARBA" id="ARBA00004370"/>
    </source>
</evidence>
<evidence type="ECO:0000256" key="3">
    <source>
        <dbReference type="SAM" id="SignalP"/>
    </source>
</evidence>
<comment type="caution">
    <text evidence="6">The sequence shown here is derived from an EMBL/GenBank/DDBJ whole genome shotgun (WGS) entry which is preliminary data.</text>
</comment>
<reference evidence="6 7" key="1">
    <citation type="journal article" date="2016" name="Int. J. Syst. Evol. Microbiol.">
        <title>Proposal of Mucilaginibacter phyllosphaerae sp. nov. isolated from the phyllosphere of Galium album.</title>
        <authorList>
            <person name="Aydogan E.L."/>
            <person name="Busse H.J."/>
            <person name="Moser G."/>
            <person name="Muller C."/>
            <person name="Kampfer P."/>
            <person name="Glaeser S.P."/>
        </authorList>
    </citation>
    <scope>NUCLEOTIDE SEQUENCE [LARGE SCALE GENOMIC DNA]</scope>
    <source>
        <strain evidence="6 7">PP-F2FG21</strain>
    </source>
</reference>
<dbReference type="Proteomes" id="UP000297248">
    <property type="component" value="Unassembled WGS sequence"/>
</dbReference>
<name>A0A4Y8ABD2_9SPHI</name>
<dbReference type="Gene3D" id="2.40.160.50">
    <property type="entry name" value="membrane protein fhac: a member of the omp85/tpsb transporter family"/>
    <property type="match status" value="1"/>
</dbReference>
<reference evidence="6" key="2">
    <citation type="submission" date="2019-03" db="EMBL/GenBank/DDBJ databases">
        <authorList>
            <person name="Yan Y.-Q."/>
            <person name="Du Z.-J."/>
        </authorList>
    </citation>
    <scope>NUCLEOTIDE SEQUENCE</scope>
    <source>
        <strain evidence="6">PP-F2FG21</strain>
    </source>
</reference>
<reference evidence="5 8" key="3">
    <citation type="submission" date="2020-08" db="EMBL/GenBank/DDBJ databases">
        <title>Genomic Encyclopedia of Type Strains, Phase IV (KMG-IV): sequencing the most valuable type-strain genomes for metagenomic binning, comparative biology and taxonomic classification.</title>
        <authorList>
            <person name="Goeker M."/>
        </authorList>
    </citation>
    <scope>NUCLEOTIDE SEQUENCE [LARGE SCALE GENOMIC DNA]</scope>
    <source>
        <strain evidence="5 8">DSM 100995</strain>
    </source>
</reference>
<proteinExistence type="predicted"/>
<organism evidence="6 7">
    <name type="scientific">Mucilaginibacter phyllosphaerae</name>
    <dbReference type="NCBI Taxonomy" id="1812349"/>
    <lineage>
        <taxon>Bacteria</taxon>
        <taxon>Pseudomonadati</taxon>
        <taxon>Bacteroidota</taxon>
        <taxon>Sphingobacteriia</taxon>
        <taxon>Sphingobacteriales</taxon>
        <taxon>Sphingobacteriaceae</taxon>
        <taxon>Mucilaginibacter</taxon>
    </lineage>
</organism>
<evidence type="ECO:0000313" key="5">
    <source>
        <dbReference type="EMBL" id="MBB3969414.1"/>
    </source>
</evidence>
<dbReference type="EMBL" id="JACIEG010000003">
    <property type="protein sequence ID" value="MBB3969414.1"/>
    <property type="molecule type" value="Genomic_DNA"/>
</dbReference>
<keyword evidence="3" id="KW-0732">Signal</keyword>
<dbReference type="EMBL" id="SNQG01000004">
    <property type="protein sequence ID" value="TEW65800.1"/>
    <property type="molecule type" value="Genomic_DNA"/>
</dbReference>
<evidence type="ECO:0000313" key="8">
    <source>
        <dbReference type="Proteomes" id="UP000583101"/>
    </source>
</evidence>
<evidence type="ECO:0000259" key="4">
    <source>
        <dbReference type="Pfam" id="PF01103"/>
    </source>
</evidence>
<dbReference type="Proteomes" id="UP000583101">
    <property type="component" value="Unassembled WGS sequence"/>
</dbReference>
<dbReference type="OrthoDB" id="621220at2"/>
<comment type="subcellular location">
    <subcellularLocation>
        <location evidence="1">Membrane</location>
    </subcellularLocation>
</comment>
<dbReference type="AlphaFoldDB" id="A0A4Y8ABD2"/>
<keyword evidence="2" id="KW-0472">Membrane</keyword>
<keyword evidence="8" id="KW-1185">Reference proteome</keyword>
<feature type="domain" description="Bacterial surface antigen (D15)" evidence="4">
    <location>
        <begin position="186"/>
        <end position="393"/>
    </location>
</feature>
<evidence type="ECO:0000256" key="2">
    <source>
        <dbReference type="ARBA" id="ARBA00023136"/>
    </source>
</evidence>
<gene>
    <name evidence="6" type="ORF">E2R65_11710</name>
    <name evidence="5" type="ORF">GGR35_002017</name>
</gene>
<dbReference type="RefSeq" id="WP_134336666.1">
    <property type="nucleotide sequence ID" value="NZ_BMCZ01000002.1"/>
</dbReference>
<dbReference type="Pfam" id="PF01103">
    <property type="entry name" value="Omp85"/>
    <property type="match status" value="1"/>
</dbReference>
<evidence type="ECO:0000313" key="7">
    <source>
        <dbReference type="Proteomes" id="UP000297248"/>
    </source>
</evidence>